<reference evidence="1 2" key="2">
    <citation type="journal article" date="2022" name="Mol. Ecol. Resour.">
        <title>The genomes of chicory, endive, great burdock and yacon provide insights into Asteraceae paleo-polyploidization history and plant inulin production.</title>
        <authorList>
            <person name="Fan W."/>
            <person name="Wang S."/>
            <person name="Wang H."/>
            <person name="Wang A."/>
            <person name="Jiang F."/>
            <person name="Liu H."/>
            <person name="Zhao H."/>
            <person name="Xu D."/>
            <person name="Zhang Y."/>
        </authorList>
    </citation>
    <scope>NUCLEOTIDE SEQUENCE [LARGE SCALE GENOMIC DNA]</scope>
    <source>
        <strain evidence="2">cv. Yunnan</strain>
        <tissue evidence="1">Leaves</tissue>
    </source>
</reference>
<sequence length="149" mass="15418">MYASVVIGNVKSSIVGIEKAIVCSKAYKHATFNVSDDDANDLGILSSVIGSDTFIVKKDPVAEEIIRDGSNGGDGSNKEAPKLVAEEQDLVYVPNWSVCGNGCVGASASIRTKGLGKCKKANIDVVTPEAPLDVAPIGEGVPSLNKALD</sequence>
<evidence type="ECO:0000313" key="2">
    <source>
        <dbReference type="Proteomes" id="UP001056120"/>
    </source>
</evidence>
<name>A0ACB9E6X3_9ASTR</name>
<accession>A0ACB9E6X3</accession>
<keyword evidence="2" id="KW-1185">Reference proteome</keyword>
<dbReference type="Proteomes" id="UP001056120">
    <property type="component" value="Linkage Group LG18"/>
</dbReference>
<reference evidence="2" key="1">
    <citation type="journal article" date="2022" name="Mol. Ecol. Resour.">
        <title>The genomes of chicory, endive, great burdock and yacon provide insights into Asteraceae palaeo-polyploidization history and plant inulin production.</title>
        <authorList>
            <person name="Fan W."/>
            <person name="Wang S."/>
            <person name="Wang H."/>
            <person name="Wang A."/>
            <person name="Jiang F."/>
            <person name="Liu H."/>
            <person name="Zhao H."/>
            <person name="Xu D."/>
            <person name="Zhang Y."/>
        </authorList>
    </citation>
    <scope>NUCLEOTIDE SEQUENCE [LARGE SCALE GENOMIC DNA]</scope>
    <source>
        <strain evidence="2">cv. Yunnan</strain>
    </source>
</reference>
<proteinExistence type="predicted"/>
<comment type="caution">
    <text evidence="1">The sequence shown here is derived from an EMBL/GenBank/DDBJ whole genome shotgun (WGS) entry which is preliminary data.</text>
</comment>
<organism evidence="1 2">
    <name type="scientific">Smallanthus sonchifolius</name>
    <dbReference type="NCBI Taxonomy" id="185202"/>
    <lineage>
        <taxon>Eukaryota</taxon>
        <taxon>Viridiplantae</taxon>
        <taxon>Streptophyta</taxon>
        <taxon>Embryophyta</taxon>
        <taxon>Tracheophyta</taxon>
        <taxon>Spermatophyta</taxon>
        <taxon>Magnoliopsida</taxon>
        <taxon>eudicotyledons</taxon>
        <taxon>Gunneridae</taxon>
        <taxon>Pentapetalae</taxon>
        <taxon>asterids</taxon>
        <taxon>campanulids</taxon>
        <taxon>Asterales</taxon>
        <taxon>Asteraceae</taxon>
        <taxon>Asteroideae</taxon>
        <taxon>Heliantheae alliance</taxon>
        <taxon>Millerieae</taxon>
        <taxon>Smallanthus</taxon>
    </lineage>
</organism>
<gene>
    <name evidence="1" type="ORF">L1987_54497</name>
</gene>
<dbReference type="EMBL" id="CM042035">
    <property type="protein sequence ID" value="KAI3754709.1"/>
    <property type="molecule type" value="Genomic_DNA"/>
</dbReference>
<protein>
    <submittedName>
        <fullName evidence="1">Uncharacterized protein</fullName>
    </submittedName>
</protein>
<evidence type="ECO:0000313" key="1">
    <source>
        <dbReference type="EMBL" id="KAI3754709.1"/>
    </source>
</evidence>